<dbReference type="SUPFAM" id="SSF53335">
    <property type="entry name" value="S-adenosyl-L-methionine-dependent methyltransferases"/>
    <property type="match status" value="1"/>
</dbReference>
<accession>A0A7L7KTV4</accession>
<dbReference type="Gene3D" id="3.40.50.150">
    <property type="entry name" value="Vaccinia Virus protein VP39"/>
    <property type="match status" value="1"/>
</dbReference>
<dbReference type="GO" id="GO:0032259">
    <property type="term" value="P:methylation"/>
    <property type="evidence" value="ECO:0007669"/>
    <property type="project" value="UniProtKB-KW"/>
</dbReference>
<dbReference type="GO" id="GO:0008168">
    <property type="term" value="F:methyltransferase activity"/>
    <property type="evidence" value="ECO:0007669"/>
    <property type="project" value="UniProtKB-KW"/>
</dbReference>
<dbReference type="EMBL" id="CP048914">
    <property type="protein sequence ID" value="QMS85742.1"/>
    <property type="molecule type" value="Genomic_DNA"/>
</dbReference>
<evidence type="ECO:0000313" key="2">
    <source>
        <dbReference type="EMBL" id="QMS85742.1"/>
    </source>
</evidence>
<dbReference type="PANTHER" id="PTHR43591">
    <property type="entry name" value="METHYLTRANSFERASE"/>
    <property type="match status" value="1"/>
</dbReference>
<dbReference type="CDD" id="cd02440">
    <property type="entry name" value="AdoMet_MTases"/>
    <property type="match status" value="1"/>
</dbReference>
<protein>
    <submittedName>
        <fullName evidence="2">Class I SAM-dependent methyltransferase</fullName>
    </submittedName>
</protein>
<evidence type="ECO:0000313" key="3">
    <source>
        <dbReference type="Proteomes" id="UP000514720"/>
    </source>
</evidence>
<gene>
    <name evidence="2" type="ORF">G4Z02_08295</name>
</gene>
<organism evidence="2 3">
    <name type="scientific">Candidatus Xianfuyuplasma coldseepsis</name>
    <dbReference type="NCBI Taxonomy" id="2782163"/>
    <lineage>
        <taxon>Bacteria</taxon>
        <taxon>Bacillati</taxon>
        <taxon>Mycoplasmatota</taxon>
        <taxon>Mollicutes</taxon>
        <taxon>Candidatus Izemoplasmatales</taxon>
        <taxon>Candidatus Izemoplasmataceae</taxon>
        <taxon>Candidatus Xianfuyuplasma</taxon>
    </lineage>
</organism>
<dbReference type="InterPro" id="IPR029063">
    <property type="entry name" value="SAM-dependent_MTases_sf"/>
</dbReference>
<dbReference type="KEGG" id="xcl:G4Z02_08295"/>
<name>A0A7L7KTV4_9MOLU</name>
<evidence type="ECO:0000259" key="1">
    <source>
        <dbReference type="Pfam" id="PF13649"/>
    </source>
</evidence>
<dbReference type="InterPro" id="IPR041698">
    <property type="entry name" value="Methyltransf_25"/>
</dbReference>
<dbReference type="PANTHER" id="PTHR43591:SF110">
    <property type="entry name" value="RHODANESE DOMAIN-CONTAINING PROTEIN"/>
    <property type="match status" value="1"/>
</dbReference>
<keyword evidence="2" id="KW-0808">Transferase</keyword>
<keyword evidence="2" id="KW-0489">Methyltransferase</keyword>
<dbReference type="Pfam" id="PF13649">
    <property type="entry name" value="Methyltransf_25"/>
    <property type="match status" value="1"/>
</dbReference>
<reference evidence="2 3" key="1">
    <citation type="submission" date="2020-02" db="EMBL/GenBank/DDBJ databases">
        <authorList>
            <person name="Zheng R.K."/>
            <person name="Sun C.M."/>
        </authorList>
    </citation>
    <scope>NUCLEOTIDE SEQUENCE [LARGE SCALE GENOMIC DNA]</scope>
    <source>
        <strain evidence="3">zrk13</strain>
    </source>
</reference>
<sequence length="244" mass="28583">MDNYRRLAEFYDEMKSMSEIKQLFFQRLFDEYTDPMILDCACGTGYDISTFSDLGYRVVGSDLSESMISVALRRDNLRKDQLHVVNFEQLDAYYNQKFDCILCLSNSINEIHVDPVKALNSMKSVLQDDGCIVFDQGQTDFSMQNPPTKEVIVDNEHVRREFCMEYTNDIMTVHIRDEIKGKFQELIVSKIQIRIRLLEDWISILHECGLAYEIYGDFDRTPYDVSESKRLIVVAKKKRYSSSY</sequence>
<feature type="domain" description="Methyltransferase" evidence="1">
    <location>
        <begin position="37"/>
        <end position="130"/>
    </location>
</feature>
<dbReference type="RefSeq" id="WP_258877550.1">
    <property type="nucleotide sequence ID" value="NZ_CP048914.1"/>
</dbReference>
<dbReference type="AlphaFoldDB" id="A0A7L7KTV4"/>
<dbReference type="Proteomes" id="UP000514720">
    <property type="component" value="Chromosome"/>
</dbReference>
<proteinExistence type="predicted"/>
<keyword evidence="3" id="KW-1185">Reference proteome</keyword>